<feature type="region of interest" description="Disordered" evidence="1">
    <location>
        <begin position="14"/>
        <end position="110"/>
    </location>
</feature>
<sequence>MRFTLATIALVGLGNNIPDGLSKRVPVPPRIPHDPDPIEPGEPSDPGQPANPSGPHIGETDPSNPPPSQPHIGQSGSSTAEASNPDLGTSTTPKQVPQLGVGNPYSKVPIDSDDAEELGIDLTAWPKAQARRDENEVAIFNAQNKYDQPAVASQKLYTSDIVMSVFKGEGKNPSDLAKVHVDEIINPESTQVFDMIFGNLRLNPETDTKTFYSTDEGAMKVYFNKINATPFPQIVMRMNQQFSTGKVIKSFTLKPRGVTANNDYQDLDIVLGAP</sequence>
<reference evidence="2 3" key="1">
    <citation type="submission" date="2016-04" db="EMBL/GenBank/DDBJ databases">
        <title>A degradative enzymes factory behind the ericoid mycorrhizal symbiosis.</title>
        <authorList>
            <consortium name="DOE Joint Genome Institute"/>
            <person name="Martino E."/>
            <person name="Morin E."/>
            <person name="Grelet G."/>
            <person name="Kuo A."/>
            <person name="Kohler A."/>
            <person name="Daghino S."/>
            <person name="Barry K."/>
            <person name="Choi C."/>
            <person name="Cichocki N."/>
            <person name="Clum A."/>
            <person name="Copeland A."/>
            <person name="Hainaut M."/>
            <person name="Haridas S."/>
            <person name="Labutti K."/>
            <person name="Lindquist E."/>
            <person name="Lipzen A."/>
            <person name="Khouja H.-R."/>
            <person name="Murat C."/>
            <person name="Ohm R."/>
            <person name="Olson A."/>
            <person name="Spatafora J."/>
            <person name="Veneault-Fourrey C."/>
            <person name="Henrissat B."/>
            <person name="Grigoriev I."/>
            <person name="Martin F."/>
            <person name="Perotto S."/>
        </authorList>
    </citation>
    <scope>NUCLEOTIDE SEQUENCE [LARGE SCALE GENOMIC DNA]</scope>
    <source>
        <strain evidence="2 3">F</strain>
    </source>
</reference>
<evidence type="ECO:0000313" key="3">
    <source>
        <dbReference type="Proteomes" id="UP000235786"/>
    </source>
</evidence>
<accession>A0A2J6R1R9</accession>
<dbReference type="EMBL" id="KZ613959">
    <property type="protein sequence ID" value="PMD32463.1"/>
    <property type="molecule type" value="Genomic_DNA"/>
</dbReference>
<protein>
    <submittedName>
        <fullName evidence="2">Uncharacterized protein</fullName>
    </submittedName>
</protein>
<name>A0A2J6R1R9_HYAVF</name>
<keyword evidence="3" id="KW-1185">Reference proteome</keyword>
<evidence type="ECO:0000256" key="1">
    <source>
        <dbReference type="SAM" id="MobiDB-lite"/>
    </source>
</evidence>
<dbReference type="Proteomes" id="UP000235786">
    <property type="component" value="Unassembled WGS sequence"/>
</dbReference>
<dbReference type="AlphaFoldDB" id="A0A2J6R1R9"/>
<evidence type="ECO:0000313" key="2">
    <source>
        <dbReference type="EMBL" id="PMD32463.1"/>
    </source>
</evidence>
<organism evidence="2 3">
    <name type="scientific">Hyaloscypha variabilis (strain UAMH 11265 / GT02V1 / F)</name>
    <name type="common">Meliniomyces variabilis</name>
    <dbReference type="NCBI Taxonomy" id="1149755"/>
    <lineage>
        <taxon>Eukaryota</taxon>
        <taxon>Fungi</taxon>
        <taxon>Dikarya</taxon>
        <taxon>Ascomycota</taxon>
        <taxon>Pezizomycotina</taxon>
        <taxon>Leotiomycetes</taxon>
        <taxon>Helotiales</taxon>
        <taxon>Hyaloscyphaceae</taxon>
        <taxon>Hyaloscypha</taxon>
        <taxon>Hyaloscypha variabilis</taxon>
    </lineage>
</organism>
<proteinExistence type="predicted"/>
<feature type="compositionally biased region" description="Polar residues" evidence="1">
    <location>
        <begin position="71"/>
        <end position="95"/>
    </location>
</feature>
<gene>
    <name evidence="2" type="ORF">L207DRAFT_590755</name>
</gene>